<dbReference type="Pfam" id="PF01546">
    <property type="entry name" value="Peptidase_M20"/>
    <property type="match status" value="1"/>
</dbReference>
<organism evidence="5 6">
    <name type="scientific">Azorhizobium caulinodans (strain ATCC 43989 / DSM 5975 / JCM 20966 / LMG 6465 / NBRC 14845 / NCIMB 13405 / ORS 571)</name>
    <dbReference type="NCBI Taxonomy" id="438753"/>
    <lineage>
        <taxon>Bacteria</taxon>
        <taxon>Pseudomonadati</taxon>
        <taxon>Pseudomonadota</taxon>
        <taxon>Alphaproteobacteria</taxon>
        <taxon>Hyphomicrobiales</taxon>
        <taxon>Xanthobacteraceae</taxon>
        <taxon>Azorhizobium</taxon>
    </lineage>
</organism>
<dbReference type="Gene3D" id="3.30.70.360">
    <property type="match status" value="1"/>
</dbReference>
<dbReference type="PANTHER" id="PTHR32494">
    <property type="entry name" value="ALLANTOATE DEIMINASE-RELATED"/>
    <property type="match status" value="1"/>
</dbReference>
<dbReference type="GO" id="GO:0046872">
    <property type="term" value="F:metal ion binding"/>
    <property type="evidence" value="ECO:0007669"/>
    <property type="project" value="UniProtKB-KW"/>
</dbReference>
<dbReference type="PANTHER" id="PTHR32494:SF5">
    <property type="entry name" value="ALLANTOATE AMIDOHYDROLASE"/>
    <property type="match status" value="1"/>
</dbReference>
<evidence type="ECO:0000313" key="5">
    <source>
        <dbReference type="EMBL" id="BAF87945.1"/>
    </source>
</evidence>
<dbReference type="CDD" id="cd03884">
    <property type="entry name" value="M20_bAS"/>
    <property type="match status" value="1"/>
</dbReference>
<comment type="similarity">
    <text evidence="1">Belongs to the peptidase M20 family.</text>
</comment>
<dbReference type="HOGENOM" id="CLU_024588_2_1_5"/>
<dbReference type="NCBIfam" id="TIGR01879">
    <property type="entry name" value="hydantase"/>
    <property type="match status" value="1"/>
</dbReference>
<dbReference type="InterPro" id="IPR010158">
    <property type="entry name" value="Amidase_Cbmase"/>
</dbReference>
<dbReference type="SUPFAM" id="SSF53187">
    <property type="entry name" value="Zn-dependent exopeptidases"/>
    <property type="match status" value="1"/>
</dbReference>
<dbReference type="STRING" id="438753.AZC_1947"/>
<sequence>MAGRHSRSLTGSKVRQMHRHANLRPNMDRLWSTLARSAEIGTTARGGLRRLALTAEDGEVRRVFQRWCEEAGCQLTVDGIGNMFAVRPGQEADGKVVLVGSHLDTQIKGGRFDGILGVLAGLEVIRTLNDHGIETRLPVAVVNWTNEEGARFEPPMIGSAIFTGDKSLDFALSRTDKDGITLGAALDAISFRGTGGLRPDQCDSLFELHIEQGPRLDAAKIQLGVVTGAFAVRGFVVEVIGETGHVGPTPMPDRHNALVGAAHVTLAIEEIGWELHPTGGKSTTMRLVAEPNLLGILPDRVEMTCDMRHPDNAVVSQALERFIARLPELEAKSRCKIRLHEGWSYGGMAFDRDRVGLVRGAAEALGYTHMDMLTEAGHDAMHVANHLPTAMIFTPCEGGLSHNELENVTLADIEPGVNVLLQAVLARAA</sequence>
<protein>
    <submittedName>
        <fullName evidence="5">Putative N-carbamyl-L-amino acid amidohydrolase protein</fullName>
    </submittedName>
</protein>
<evidence type="ECO:0000313" key="6">
    <source>
        <dbReference type="Proteomes" id="UP000000270"/>
    </source>
</evidence>
<keyword evidence="2 5" id="KW-0378">Hydrolase</keyword>
<evidence type="ECO:0000256" key="3">
    <source>
        <dbReference type="PIRSR" id="PIRSR001235-1"/>
    </source>
</evidence>
<reference evidence="5 6" key="1">
    <citation type="journal article" date="2007" name="Appl. Environ. Microbiol.">
        <title>Rhizobial factors required for stem nodule maturation and maintenance in Sesbania rostrata-Azorhizobium caulinodans ORS571 symbiosis.</title>
        <authorList>
            <person name="Suzuki S."/>
            <person name="Aono T."/>
            <person name="Lee KB."/>
            <person name="Suzuki T."/>
            <person name="Liu CT."/>
            <person name="Miwa H."/>
            <person name="Wakao S."/>
            <person name="Iki T."/>
            <person name="Oyaizu H."/>
        </authorList>
    </citation>
    <scope>NUCLEOTIDE SEQUENCE [LARGE SCALE GENOMIC DNA]</scope>
    <source>
        <strain evidence="6">ATCC 43989 / DSM 5975 / JCM 20966 / LMG 6465 / NBRC 14845 / NCIMB 13405 / ORS 571</strain>
    </source>
</reference>
<dbReference type="NCBIfam" id="NF006769">
    <property type="entry name" value="PRK09290.1-3"/>
    <property type="match status" value="1"/>
</dbReference>
<feature type="binding site" evidence="3">
    <location>
        <position position="113"/>
    </location>
    <ligand>
        <name>Zn(2+)</name>
        <dbReference type="ChEBI" id="CHEBI:29105"/>
        <label>2</label>
    </ligand>
</feature>
<dbReference type="SUPFAM" id="SSF55031">
    <property type="entry name" value="Bacterial exopeptidase dimerisation domain"/>
    <property type="match status" value="1"/>
</dbReference>
<evidence type="ECO:0000256" key="1">
    <source>
        <dbReference type="ARBA" id="ARBA00006153"/>
    </source>
</evidence>
<feature type="binding site" evidence="3">
    <location>
        <position position="209"/>
    </location>
    <ligand>
        <name>Zn(2+)</name>
        <dbReference type="ChEBI" id="CHEBI:29105"/>
        <label>1</label>
    </ligand>
</feature>
<feature type="binding site" evidence="3">
    <location>
        <position position="113"/>
    </location>
    <ligand>
        <name>Zn(2+)</name>
        <dbReference type="ChEBI" id="CHEBI:29105"/>
        <label>1</label>
    </ligand>
</feature>
<dbReference type="KEGG" id="azc:AZC_1947"/>
<dbReference type="eggNOG" id="COG0624">
    <property type="taxonomic scope" value="Bacteria"/>
</dbReference>
<dbReference type="InterPro" id="IPR036264">
    <property type="entry name" value="Bact_exopeptidase_dim_dom"/>
</dbReference>
<dbReference type="AlphaFoldDB" id="A8I2W7"/>
<evidence type="ECO:0000256" key="4">
    <source>
        <dbReference type="SAM" id="MobiDB-lite"/>
    </source>
</evidence>
<dbReference type="EMBL" id="AP009384">
    <property type="protein sequence ID" value="BAF87945.1"/>
    <property type="molecule type" value="Genomic_DNA"/>
</dbReference>
<comment type="cofactor">
    <cofactor evidence="3">
        <name>Zn(2+)</name>
        <dbReference type="ChEBI" id="CHEBI:29105"/>
    </cofactor>
    <text evidence="3">Binds 2 Zn(2+) ions per subunit.</text>
</comment>
<gene>
    <name evidence="5" type="ordered locus">AZC_1947</name>
</gene>
<feature type="region of interest" description="Disordered" evidence="4">
    <location>
        <begin position="1"/>
        <end position="22"/>
    </location>
</feature>
<feature type="binding site" evidence="3">
    <location>
        <position position="102"/>
    </location>
    <ligand>
        <name>Zn(2+)</name>
        <dbReference type="ChEBI" id="CHEBI:29105"/>
        <label>1</label>
    </ligand>
</feature>
<reference evidence="5 6" key="5">
    <citation type="journal article" date="2010" name="Appl. Environ. Microbiol.">
        <title>phrR-like gene praR of Azorhizobium caulinodans ORS571 is essential for symbiosis with Sesbania rostrata and is involved in expression of reb genes.</title>
        <authorList>
            <person name="Akiba N."/>
            <person name="Aono T."/>
            <person name="Toyazaki H."/>
            <person name="Sato S."/>
            <person name="Oyaizu H."/>
        </authorList>
    </citation>
    <scope>NUCLEOTIDE SEQUENCE [LARGE SCALE GENOMIC DNA]</scope>
    <source>
        <strain evidence="6">ATCC 43989 / DSM 5975 / JCM 20966 / LMG 6465 / NBRC 14845 / NCIMB 13405 / ORS 571</strain>
    </source>
</reference>
<dbReference type="GO" id="GO:0016813">
    <property type="term" value="F:hydrolase activity, acting on carbon-nitrogen (but not peptide) bonds, in linear amidines"/>
    <property type="evidence" value="ECO:0007669"/>
    <property type="project" value="InterPro"/>
</dbReference>
<proteinExistence type="inferred from homology"/>
<dbReference type="InterPro" id="IPR002933">
    <property type="entry name" value="Peptidase_M20"/>
</dbReference>
<reference evidence="5 6" key="4">
    <citation type="journal article" date="2009" name="Appl. Environ. Microbiol.">
        <title>Comparative genome-wide transcriptional profiling of Azorhizobium caulinodans ORS571 grown under free-living and symbiotic conditions.</title>
        <authorList>
            <person name="Tsukada S."/>
            <person name="Aono T."/>
            <person name="Akiba N."/>
            <person name="Lee KB."/>
            <person name="Liu CT."/>
            <person name="Toyazaki H."/>
            <person name="Oyaizu H."/>
        </authorList>
    </citation>
    <scope>NUCLEOTIDE SEQUENCE [LARGE SCALE GENOMIC DNA]</scope>
    <source>
        <strain evidence="6">ATCC 43989 / DSM 5975 / JCM 20966 / LMG 6465 / NBRC 14845 / NCIMB 13405 / ORS 571</strain>
    </source>
</reference>
<reference evidence="5 6" key="3">
    <citation type="journal article" date="2008" name="BMC Genomics">
        <title>The genome of the versatile nitrogen fixer Azorhizobium caulinodans ORS571.</title>
        <authorList>
            <person name="Lee KB."/>
            <person name="Backer P.D."/>
            <person name="Aono T."/>
            <person name="Liu CT."/>
            <person name="Suzuki S."/>
            <person name="Suzuki T."/>
            <person name="Kaneko T."/>
            <person name="Yamada M."/>
            <person name="Tabata S."/>
            <person name="Kupfer D.M."/>
            <person name="Najar F.Z."/>
            <person name="Wiley G.B."/>
            <person name="Roe B."/>
            <person name="Binnewies T.T."/>
            <person name="Ussery D.W."/>
            <person name="D'Haeze W."/>
            <person name="Herder J.D."/>
            <person name="Gevers D."/>
            <person name="Vereecke D."/>
            <person name="Holsters M."/>
            <person name="Oyaizu H."/>
        </authorList>
    </citation>
    <scope>NUCLEOTIDE SEQUENCE [LARGE SCALE GENOMIC DNA]</scope>
    <source>
        <strain evidence="6">ATCC 43989 / DSM 5975 / JCM 20966 / LMG 6465 / NBRC 14845 / NCIMB 13405 / ORS 571</strain>
    </source>
</reference>
<name>A8I2W7_AZOC5</name>
<feature type="binding site" evidence="3">
    <location>
        <position position="402"/>
    </location>
    <ligand>
        <name>Zn(2+)</name>
        <dbReference type="ChEBI" id="CHEBI:29105"/>
        <label>2</label>
    </ligand>
</feature>
<reference evidence="5 6" key="6">
    <citation type="journal article" date="2011" name="Appl. Environ. Microbiol.">
        <title>Involvement of the azorhizobial chromosome partition gene (parA) in the onset of bacteroid differentiation during Sesbania rostrata stem nodule development.</title>
        <authorList>
            <person name="Liu CT."/>
            <person name="Lee KB."/>
            <person name="Wang YS."/>
            <person name="Peng MH."/>
            <person name="Lee KT."/>
            <person name="Suzuki S."/>
            <person name="Suzuki T."/>
            <person name="Oyaizu H."/>
        </authorList>
    </citation>
    <scope>NUCLEOTIDE SEQUENCE [LARGE SCALE GENOMIC DNA]</scope>
    <source>
        <strain evidence="6">ATCC 43989 / DSM 5975 / JCM 20966 / LMG 6465 / NBRC 14845 / NCIMB 13405 / ORS 571</strain>
    </source>
</reference>
<keyword evidence="3" id="KW-0862">Zinc</keyword>
<evidence type="ECO:0000256" key="2">
    <source>
        <dbReference type="ARBA" id="ARBA00022801"/>
    </source>
</evidence>
<dbReference type="Proteomes" id="UP000000270">
    <property type="component" value="Chromosome"/>
</dbReference>
<keyword evidence="3" id="KW-0479">Metal-binding</keyword>
<reference evidence="6" key="2">
    <citation type="submission" date="2007-04" db="EMBL/GenBank/DDBJ databases">
        <title>Complete genome sequence of the nitrogen-fixing bacterium Azorhizobium caulinodans ORS571.</title>
        <authorList>
            <person name="Lee K.B."/>
            <person name="Backer P.D."/>
            <person name="Aono T."/>
            <person name="Liu C.T."/>
            <person name="Suzuki S."/>
            <person name="Suzuki T."/>
            <person name="Kaneko T."/>
            <person name="Yamada M."/>
            <person name="Tabata S."/>
            <person name="Kupfer D.M."/>
            <person name="Najar F.Z."/>
            <person name="Wiley G.B."/>
            <person name="Roe B."/>
            <person name="Binnewies T."/>
            <person name="Ussery D."/>
            <person name="Vereecke D."/>
            <person name="Gevers D."/>
            <person name="Holsters M."/>
            <person name="Oyaizu H."/>
        </authorList>
    </citation>
    <scope>NUCLEOTIDE SEQUENCE [LARGE SCALE GENOMIC DNA]</scope>
    <source>
        <strain evidence="6">ATCC 43989 / DSM 5975 / JCM 20966 / LMG 6465 / NBRC 14845 / NCIMB 13405 / ORS 571</strain>
    </source>
</reference>
<keyword evidence="6" id="KW-1185">Reference proteome</keyword>
<feature type="binding site" evidence="3">
    <location>
        <position position="148"/>
    </location>
    <ligand>
        <name>Zn(2+)</name>
        <dbReference type="ChEBI" id="CHEBI:29105"/>
        <label>2</label>
    </ligand>
</feature>
<dbReference type="Gene3D" id="3.40.630.10">
    <property type="entry name" value="Zn peptidases"/>
    <property type="match status" value="1"/>
</dbReference>
<dbReference type="PIRSF" id="PIRSF001235">
    <property type="entry name" value="Amidase_carbamoylase"/>
    <property type="match status" value="1"/>
</dbReference>
<accession>A8I2W7</accession>